<evidence type="ECO:0000256" key="1">
    <source>
        <dbReference type="ARBA" id="ARBA00023015"/>
    </source>
</evidence>
<dbReference type="PANTHER" id="PTHR47504:SF5">
    <property type="entry name" value="RIGHT ORIGIN-BINDING PROTEIN"/>
    <property type="match status" value="1"/>
</dbReference>
<proteinExistence type="predicted"/>
<feature type="domain" description="HTH araC/xylS-type" evidence="4">
    <location>
        <begin position="18"/>
        <end position="116"/>
    </location>
</feature>
<dbReference type="SMART" id="SM00871">
    <property type="entry name" value="AraC_E_bind"/>
    <property type="match status" value="1"/>
</dbReference>
<accession>A0A7Z7LDH9</accession>
<dbReference type="Pfam" id="PF06445">
    <property type="entry name" value="GyrI-like"/>
    <property type="match status" value="1"/>
</dbReference>
<keyword evidence="1" id="KW-0805">Transcription regulation</keyword>
<dbReference type="InterPro" id="IPR018060">
    <property type="entry name" value="HTH_AraC"/>
</dbReference>
<dbReference type="SUPFAM" id="SSF46689">
    <property type="entry name" value="Homeodomain-like"/>
    <property type="match status" value="2"/>
</dbReference>
<dbReference type="Pfam" id="PF12833">
    <property type="entry name" value="HTH_18"/>
    <property type="match status" value="1"/>
</dbReference>
<dbReference type="InterPro" id="IPR010499">
    <property type="entry name" value="AraC_E-bd"/>
</dbReference>
<dbReference type="KEGG" id="minf:MESINF_0603"/>
<dbReference type="Gene3D" id="1.10.10.60">
    <property type="entry name" value="Homeodomain-like"/>
    <property type="match status" value="2"/>
</dbReference>
<evidence type="ECO:0000313" key="5">
    <source>
        <dbReference type="EMBL" id="SSC12052.1"/>
    </source>
</evidence>
<evidence type="ECO:0000256" key="2">
    <source>
        <dbReference type="ARBA" id="ARBA00023125"/>
    </source>
</evidence>
<dbReference type="Proteomes" id="UP000250796">
    <property type="component" value="Chromosome MESINF"/>
</dbReference>
<evidence type="ECO:0000256" key="3">
    <source>
        <dbReference type="ARBA" id="ARBA00023163"/>
    </source>
</evidence>
<keyword evidence="3" id="KW-0804">Transcription</keyword>
<dbReference type="InterPro" id="IPR050959">
    <property type="entry name" value="MarA-like"/>
</dbReference>
<dbReference type="Gene3D" id="3.20.80.10">
    <property type="entry name" value="Regulatory factor, effector binding domain"/>
    <property type="match status" value="1"/>
</dbReference>
<dbReference type="GO" id="GO:0043565">
    <property type="term" value="F:sequence-specific DNA binding"/>
    <property type="evidence" value="ECO:0007669"/>
    <property type="project" value="InterPro"/>
</dbReference>
<dbReference type="InterPro" id="IPR020449">
    <property type="entry name" value="Tscrpt_reg_AraC-type_HTH"/>
</dbReference>
<dbReference type="InterPro" id="IPR029442">
    <property type="entry name" value="GyrI-like"/>
</dbReference>
<dbReference type="SUPFAM" id="SSF55136">
    <property type="entry name" value="Probable bacterial effector-binding domain"/>
    <property type="match status" value="1"/>
</dbReference>
<dbReference type="EMBL" id="LS974202">
    <property type="protein sequence ID" value="SSC12052.1"/>
    <property type="molecule type" value="Genomic_DNA"/>
</dbReference>
<organism evidence="5 6">
    <name type="scientific">Mesotoga infera</name>
    <dbReference type="NCBI Taxonomy" id="1236046"/>
    <lineage>
        <taxon>Bacteria</taxon>
        <taxon>Thermotogati</taxon>
        <taxon>Thermotogota</taxon>
        <taxon>Thermotogae</taxon>
        <taxon>Kosmotogales</taxon>
        <taxon>Kosmotogaceae</taxon>
        <taxon>Mesotoga</taxon>
    </lineage>
</organism>
<protein>
    <submittedName>
        <fullName evidence="5">Transcription activator effector binding (Modular protein)</fullName>
    </submittedName>
</protein>
<dbReference type="PANTHER" id="PTHR47504">
    <property type="entry name" value="RIGHT ORIGIN-BINDING PROTEIN"/>
    <property type="match status" value="1"/>
</dbReference>
<dbReference type="InterPro" id="IPR011256">
    <property type="entry name" value="Reg_factor_effector_dom_sf"/>
</dbReference>
<dbReference type="GO" id="GO:0003700">
    <property type="term" value="F:DNA-binding transcription factor activity"/>
    <property type="evidence" value="ECO:0007669"/>
    <property type="project" value="InterPro"/>
</dbReference>
<dbReference type="InterPro" id="IPR009057">
    <property type="entry name" value="Homeodomain-like_sf"/>
</dbReference>
<dbReference type="SMART" id="SM00342">
    <property type="entry name" value="HTH_ARAC"/>
    <property type="match status" value="1"/>
</dbReference>
<evidence type="ECO:0000313" key="6">
    <source>
        <dbReference type="Proteomes" id="UP000250796"/>
    </source>
</evidence>
<name>A0A7Z7LDH9_9BACT</name>
<dbReference type="PRINTS" id="PR00032">
    <property type="entry name" value="HTHARAC"/>
</dbReference>
<evidence type="ECO:0000259" key="4">
    <source>
        <dbReference type="PROSITE" id="PS01124"/>
    </source>
</evidence>
<dbReference type="PROSITE" id="PS01124">
    <property type="entry name" value="HTH_ARAC_FAMILY_2"/>
    <property type="match status" value="1"/>
</dbReference>
<keyword evidence="6" id="KW-1185">Reference proteome</keyword>
<gene>
    <name evidence="5" type="ORF">MESINF_0603</name>
</gene>
<dbReference type="AlphaFoldDB" id="A0A7Z7LDH9"/>
<keyword evidence="2" id="KW-0238">DNA-binding</keyword>
<reference evidence="5 6" key="1">
    <citation type="submission" date="2017-01" db="EMBL/GenBank/DDBJ databases">
        <authorList>
            <person name="Erauso G."/>
        </authorList>
    </citation>
    <scope>NUCLEOTIDE SEQUENCE [LARGE SCALE GENOMIC DNA]</scope>
    <source>
        <strain evidence="5">MESINF1</strain>
    </source>
</reference>
<sequence length="297" mass="34642">MRTLKESTMREDYIDCVNSIIDYIEQNLFRPITLEELCSEIFYSPVHLQRIFYYTVGETIGRYIKGRRLSEAAERLAGTSMSILEIALQCGYDSQESFTRAFKSRYCVTPGKYRRLGLHFTLTHRKRLTKKRIERLMGGINMEPKIVKRKAFKVVGLKYYGNDPKNNCPKLWQEFMKRIGEIRNALPVMESYGLMCTGEEDFVDGKFDYIASVAVSDLDNIPEGMVGAEIPEATYAVFTHKGRLDTLQETYEYIYGKWFQNSEYEPVGLNEFELYDDRYTGEENSQFDIYIPLKKKA</sequence>
<dbReference type="RefSeq" id="WP_169698455.1">
    <property type="nucleotide sequence ID" value="NZ_LS974202.1"/>
</dbReference>